<keyword evidence="4 5" id="KW-0413">Isomerase</keyword>
<dbReference type="Pfam" id="PF16198">
    <property type="entry name" value="TruB_C_2"/>
    <property type="match status" value="1"/>
</dbReference>
<gene>
    <name evidence="5 9" type="primary">truB</name>
    <name evidence="9" type="ORF">L3V18_15320</name>
</gene>
<dbReference type="InterPro" id="IPR032819">
    <property type="entry name" value="TruB_C"/>
</dbReference>
<protein>
    <recommendedName>
        <fullName evidence="5">tRNA pseudouridine synthase B</fullName>
        <ecNumber evidence="5">5.4.99.25</ecNumber>
    </recommendedName>
    <alternativeName>
        <fullName evidence="5">tRNA pseudouridine(55) synthase</fullName>
        <shortName evidence="5">Psi55 synthase</shortName>
    </alternativeName>
    <alternativeName>
        <fullName evidence="5">tRNA pseudouridylate synthase</fullName>
    </alternativeName>
    <alternativeName>
        <fullName evidence="5">tRNA-uridine isomerase</fullName>
    </alternativeName>
</protein>
<dbReference type="NCBIfam" id="TIGR00431">
    <property type="entry name" value="TruB"/>
    <property type="match status" value="1"/>
</dbReference>
<keyword evidence="10" id="KW-1185">Reference proteome</keyword>
<dbReference type="Gene3D" id="3.30.2350.10">
    <property type="entry name" value="Pseudouridine synthase"/>
    <property type="match status" value="1"/>
</dbReference>
<feature type="domain" description="Pseudouridine synthase II N-terminal" evidence="6">
    <location>
        <begin position="34"/>
        <end position="182"/>
    </location>
</feature>
<proteinExistence type="inferred from homology"/>
<feature type="domain" description="tRNA pseudouridine synthase II TruB subfamily 1 C-terminal" evidence="7">
    <location>
        <begin position="247"/>
        <end position="303"/>
    </location>
</feature>
<dbReference type="InterPro" id="IPR020103">
    <property type="entry name" value="PsdUridine_synth_cat_dom_sf"/>
</dbReference>
<feature type="active site" description="Nucleophile" evidence="5">
    <location>
        <position position="49"/>
    </location>
</feature>
<dbReference type="PANTHER" id="PTHR13767:SF2">
    <property type="entry name" value="PSEUDOURIDYLATE SYNTHASE TRUB1"/>
    <property type="match status" value="1"/>
</dbReference>
<reference evidence="9" key="2">
    <citation type="submission" date="2022-01" db="EMBL/GenBank/DDBJ databases">
        <authorList>
            <person name="Zhou L.Y."/>
        </authorList>
    </citation>
    <scope>NUCLEOTIDE SEQUENCE</scope>
    <source>
        <strain evidence="9">TLK-CK17</strain>
    </source>
</reference>
<dbReference type="Gene3D" id="2.30.130.10">
    <property type="entry name" value="PUA domain"/>
    <property type="match status" value="1"/>
</dbReference>
<dbReference type="InterPro" id="IPR002501">
    <property type="entry name" value="PsdUridine_synth_N"/>
</dbReference>
<dbReference type="InterPro" id="IPR015240">
    <property type="entry name" value="tRNA_sdUridine_synth_fam1_C"/>
</dbReference>
<dbReference type="GO" id="GO:0160148">
    <property type="term" value="F:tRNA pseudouridine(55) synthase activity"/>
    <property type="evidence" value="ECO:0007669"/>
    <property type="project" value="UniProtKB-EC"/>
</dbReference>
<evidence type="ECO:0000313" key="9">
    <source>
        <dbReference type="EMBL" id="MCF7223147.1"/>
    </source>
</evidence>
<keyword evidence="3 5" id="KW-0819">tRNA processing</keyword>
<comment type="function">
    <text evidence="5">Responsible for synthesis of pseudouridine from uracil-55 in the psi GC loop of transfer RNAs.</text>
</comment>
<dbReference type="PANTHER" id="PTHR13767">
    <property type="entry name" value="TRNA-PSEUDOURIDINE SYNTHASE"/>
    <property type="match status" value="1"/>
</dbReference>
<evidence type="ECO:0000256" key="2">
    <source>
        <dbReference type="ARBA" id="ARBA00005642"/>
    </source>
</evidence>
<name>A0ABS9HYI3_9GAMM</name>
<evidence type="ECO:0000256" key="1">
    <source>
        <dbReference type="ARBA" id="ARBA00000385"/>
    </source>
</evidence>
<dbReference type="Pfam" id="PF09157">
    <property type="entry name" value="TruB-C_2"/>
    <property type="match status" value="1"/>
</dbReference>
<evidence type="ECO:0000256" key="5">
    <source>
        <dbReference type="HAMAP-Rule" id="MF_01080"/>
    </source>
</evidence>
<evidence type="ECO:0000256" key="3">
    <source>
        <dbReference type="ARBA" id="ARBA00022694"/>
    </source>
</evidence>
<dbReference type="InterPro" id="IPR014780">
    <property type="entry name" value="tRNA_psdUridine_synth_TruB"/>
</dbReference>
<evidence type="ECO:0000313" key="10">
    <source>
        <dbReference type="Proteomes" id="UP001430796"/>
    </source>
</evidence>
<evidence type="ECO:0000259" key="7">
    <source>
        <dbReference type="Pfam" id="PF09157"/>
    </source>
</evidence>
<dbReference type="HAMAP" id="MF_01080">
    <property type="entry name" value="TruB_bact"/>
    <property type="match status" value="1"/>
</dbReference>
<accession>A0ABS9HYI3</accession>
<organism evidence="9 10">
    <name type="scientific">Marilutibacter chinensis</name>
    <dbReference type="NCBI Taxonomy" id="2912247"/>
    <lineage>
        <taxon>Bacteria</taxon>
        <taxon>Pseudomonadati</taxon>
        <taxon>Pseudomonadota</taxon>
        <taxon>Gammaproteobacteria</taxon>
        <taxon>Lysobacterales</taxon>
        <taxon>Lysobacteraceae</taxon>
        <taxon>Marilutibacter</taxon>
    </lineage>
</organism>
<dbReference type="RefSeq" id="WP_237056030.1">
    <property type="nucleotide sequence ID" value="NZ_JAKJPO010000012.1"/>
</dbReference>
<evidence type="ECO:0000256" key="4">
    <source>
        <dbReference type="ARBA" id="ARBA00023235"/>
    </source>
</evidence>
<sequence>MNRRARTRFRPLDGILLLDKPAGLSSNQALQRVRHLFRAGKAGHTGSLDPLATGLLPVCFGEATKIAGLLLGSRKAYAAEAVLGVTTDSDDADGQVLRQRPVPGIDAVRLESALAPLRGTIRQRAPIYSALKQGGEPLYAKARRGEPIEAPEREVVVERLQVTGRDGDRLRLHVECGSGTYIRSLVRDLGEALGCGAHVSMLRRLWVEPFVEPVMHTLEQLQALAGQGDEALLPCLLPIETGLAGLPAVSVDAAGERRLAHGQPAVLAQPAPTAEIVAIFDQGGRCLGIGRPDGAGVAPTRMFRWAVAGQ</sequence>
<dbReference type="Proteomes" id="UP001430796">
    <property type="component" value="Unassembled WGS sequence"/>
</dbReference>
<feature type="domain" description="tRNA pseudouridylate synthase B C-terminal" evidence="8">
    <location>
        <begin position="183"/>
        <end position="243"/>
    </location>
</feature>
<evidence type="ECO:0000259" key="8">
    <source>
        <dbReference type="Pfam" id="PF16198"/>
    </source>
</evidence>
<dbReference type="InterPro" id="IPR036974">
    <property type="entry name" value="PUA_sf"/>
</dbReference>
<dbReference type="CDD" id="cd02573">
    <property type="entry name" value="PseudoU_synth_EcTruB"/>
    <property type="match status" value="1"/>
</dbReference>
<evidence type="ECO:0000259" key="6">
    <source>
        <dbReference type="Pfam" id="PF01509"/>
    </source>
</evidence>
<comment type="similarity">
    <text evidence="2 5">Belongs to the pseudouridine synthase TruB family. Type 1 subfamily.</text>
</comment>
<dbReference type="EMBL" id="JAKJPO010000012">
    <property type="protein sequence ID" value="MCF7223147.1"/>
    <property type="molecule type" value="Genomic_DNA"/>
</dbReference>
<reference evidence="9" key="1">
    <citation type="submission" date="2022-01" db="EMBL/GenBank/DDBJ databases">
        <title>Lysobacter chinensis sp. nov., a bacterium isolated from cow dung compost.</title>
        <authorList>
            <person name="Liu Y."/>
        </authorList>
    </citation>
    <scope>NUCLEOTIDE SEQUENCE</scope>
    <source>
        <strain evidence="9">TLK-CK17</strain>
    </source>
</reference>
<dbReference type="Pfam" id="PF01509">
    <property type="entry name" value="TruB_N"/>
    <property type="match status" value="1"/>
</dbReference>
<dbReference type="EC" id="5.4.99.25" evidence="5"/>
<comment type="catalytic activity">
    <reaction evidence="1 5">
        <text>uridine(55) in tRNA = pseudouridine(55) in tRNA</text>
        <dbReference type="Rhea" id="RHEA:42532"/>
        <dbReference type="Rhea" id="RHEA-COMP:10101"/>
        <dbReference type="Rhea" id="RHEA-COMP:10102"/>
        <dbReference type="ChEBI" id="CHEBI:65314"/>
        <dbReference type="ChEBI" id="CHEBI:65315"/>
        <dbReference type="EC" id="5.4.99.25"/>
    </reaction>
</comment>
<comment type="caution">
    <text evidence="9">The sequence shown here is derived from an EMBL/GenBank/DDBJ whole genome shotgun (WGS) entry which is preliminary data.</text>
</comment>
<dbReference type="SUPFAM" id="SSF55120">
    <property type="entry name" value="Pseudouridine synthase"/>
    <property type="match status" value="1"/>
</dbReference>